<keyword evidence="4" id="KW-0547">Nucleotide-binding</keyword>
<evidence type="ECO:0000256" key="6">
    <source>
        <dbReference type="ARBA" id="ARBA00023118"/>
    </source>
</evidence>
<dbReference type="GO" id="GO:0000166">
    <property type="term" value="F:nucleotide binding"/>
    <property type="evidence" value="ECO:0007669"/>
    <property type="project" value="UniProtKB-KW"/>
</dbReference>
<evidence type="ECO:0000256" key="7">
    <source>
        <dbReference type="ARBA" id="ARBA00023136"/>
    </source>
</evidence>
<dbReference type="AlphaFoldDB" id="A0A5Y5TAJ5"/>
<feature type="domain" description="Pycsar effector protein" evidence="9">
    <location>
        <begin position="15"/>
        <end position="173"/>
    </location>
</feature>
<dbReference type="GO" id="GO:0051607">
    <property type="term" value="P:defense response to virus"/>
    <property type="evidence" value="ECO:0007669"/>
    <property type="project" value="UniProtKB-KW"/>
</dbReference>
<comment type="subcellular location">
    <subcellularLocation>
        <location evidence="1">Cell membrane</location>
    </subcellularLocation>
</comment>
<sequence length="177" mass="20079">MPLDEKDKFDNDLIQKMITRTDGFHNYANTKSTIIITFITAILAAIGTNAGSALSYLDSKGCHELTVIFKVLLLVSLALLLSGYFFIGQTVIPYIKTSSKRNFYSFIDTVKQFTSEKEFEQEIKQTPINEITSTMISLQYNLSQGLVEKYRLQRLSIFLILFAAIPLMINTLIILFV</sequence>
<keyword evidence="5 8" id="KW-1133">Transmembrane helix</keyword>
<evidence type="ECO:0000259" key="9">
    <source>
        <dbReference type="Pfam" id="PF18967"/>
    </source>
</evidence>
<keyword evidence="3 8" id="KW-0812">Transmembrane</keyword>
<gene>
    <name evidence="10" type="ORF">FRL26_05410</name>
</gene>
<keyword evidence="2" id="KW-1003">Cell membrane</keyword>
<reference evidence="10" key="1">
    <citation type="submission" date="2019-08" db="EMBL/GenBank/DDBJ databases">
        <authorList>
            <consortium name="PulseNet: The National Subtyping Network for Foodborne Disease Surveillance"/>
            <person name="Tarr C.L."/>
            <person name="Trees E."/>
            <person name="Katz L.S."/>
            <person name="Carleton-Romer H.A."/>
            <person name="Stroika S."/>
            <person name="Kucerova Z."/>
            <person name="Roache K.F."/>
            <person name="Sabol A.L."/>
            <person name="Besser J."/>
            <person name="Gerner-Smidt P."/>
        </authorList>
    </citation>
    <scope>NUCLEOTIDE SEQUENCE</scope>
    <source>
        <strain evidence="10">PNUSAS086289</strain>
    </source>
</reference>
<comment type="caution">
    <text evidence="10">The sequence shown here is derived from an EMBL/GenBank/DDBJ whole genome shotgun (WGS) entry which is preliminary data.</text>
</comment>
<feature type="transmembrane region" description="Helical" evidence="8">
    <location>
        <begin position="34"/>
        <end position="55"/>
    </location>
</feature>
<accession>A0A5Y5TAJ5</accession>
<dbReference type="GO" id="GO:0005886">
    <property type="term" value="C:plasma membrane"/>
    <property type="evidence" value="ECO:0007669"/>
    <property type="project" value="UniProtKB-SubCell"/>
</dbReference>
<name>A0A5Y5TAJ5_SALER</name>
<dbReference type="Pfam" id="PF18967">
    <property type="entry name" value="PycTM"/>
    <property type="match status" value="1"/>
</dbReference>
<organism evidence="10">
    <name type="scientific">Salmonella enterica</name>
    <name type="common">Salmonella choleraesuis</name>
    <dbReference type="NCBI Taxonomy" id="28901"/>
    <lineage>
        <taxon>Bacteria</taxon>
        <taxon>Pseudomonadati</taxon>
        <taxon>Pseudomonadota</taxon>
        <taxon>Gammaproteobacteria</taxon>
        <taxon>Enterobacterales</taxon>
        <taxon>Enterobacteriaceae</taxon>
        <taxon>Salmonella</taxon>
    </lineage>
</organism>
<keyword evidence="7 8" id="KW-0472">Membrane</keyword>
<evidence type="ECO:0000313" key="10">
    <source>
        <dbReference type="EMBL" id="ECK5213138.1"/>
    </source>
</evidence>
<dbReference type="InterPro" id="IPR043760">
    <property type="entry name" value="PycTM_dom"/>
</dbReference>
<keyword evidence="6" id="KW-0051">Antiviral defense</keyword>
<evidence type="ECO:0000256" key="1">
    <source>
        <dbReference type="ARBA" id="ARBA00004236"/>
    </source>
</evidence>
<feature type="transmembrane region" description="Helical" evidence="8">
    <location>
        <begin position="67"/>
        <end position="87"/>
    </location>
</feature>
<evidence type="ECO:0000256" key="3">
    <source>
        <dbReference type="ARBA" id="ARBA00022692"/>
    </source>
</evidence>
<evidence type="ECO:0000256" key="8">
    <source>
        <dbReference type="SAM" id="Phobius"/>
    </source>
</evidence>
<dbReference type="EMBL" id="AAJCCP010000003">
    <property type="protein sequence ID" value="ECK5213138.1"/>
    <property type="molecule type" value="Genomic_DNA"/>
</dbReference>
<feature type="transmembrane region" description="Helical" evidence="8">
    <location>
        <begin position="155"/>
        <end position="176"/>
    </location>
</feature>
<proteinExistence type="predicted"/>
<protein>
    <recommendedName>
        <fullName evidence="9">Pycsar effector protein domain-containing protein</fullName>
    </recommendedName>
</protein>
<evidence type="ECO:0000256" key="2">
    <source>
        <dbReference type="ARBA" id="ARBA00022475"/>
    </source>
</evidence>
<evidence type="ECO:0000256" key="5">
    <source>
        <dbReference type="ARBA" id="ARBA00022989"/>
    </source>
</evidence>
<evidence type="ECO:0000256" key="4">
    <source>
        <dbReference type="ARBA" id="ARBA00022741"/>
    </source>
</evidence>